<feature type="domain" description="N-acetyltransferase" evidence="1">
    <location>
        <begin position="201"/>
        <end position="356"/>
    </location>
</feature>
<protein>
    <submittedName>
        <fullName evidence="2">GNAT family N-acetyltransferase</fullName>
    </submittedName>
</protein>
<dbReference type="Pfam" id="PF00583">
    <property type="entry name" value="Acetyltransf_1"/>
    <property type="match status" value="1"/>
</dbReference>
<dbReference type="InterPro" id="IPR016181">
    <property type="entry name" value="Acyl_CoA_acyltransferase"/>
</dbReference>
<dbReference type="Gene3D" id="3.40.630.30">
    <property type="match status" value="1"/>
</dbReference>
<reference evidence="2 3" key="1">
    <citation type="journal article" date="2019" name="Nat. Microbiol.">
        <title>Mediterranean grassland soil C-N compound turnover is dependent on rainfall and depth, and is mediated by genomically divergent microorganisms.</title>
        <authorList>
            <person name="Diamond S."/>
            <person name="Andeer P.F."/>
            <person name="Li Z."/>
            <person name="Crits-Christoph A."/>
            <person name="Burstein D."/>
            <person name="Anantharaman K."/>
            <person name="Lane K.R."/>
            <person name="Thomas B.C."/>
            <person name="Pan C."/>
            <person name="Northen T.R."/>
            <person name="Banfield J.F."/>
        </authorList>
    </citation>
    <scope>NUCLEOTIDE SEQUENCE [LARGE SCALE GENOMIC DNA]</scope>
    <source>
        <strain evidence="2">WS_3</strain>
    </source>
</reference>
<dbReference type="GO" id="GO:0016747">
    <property type="term" value="F:acyltransferase activity, transferring groups other than amino-acyl groups"/>
    <property type="evidence" value="ECO:0007669"/>
    <property type="project" value="InterPro"/>
</dbReference>
<sequence>MSERIRVETLTAGGDMRGFESVRERAYSPGTRGPAWPSEAWTALPPPPPEPVAPGMTCLLAWRDGEPVARCSITTVSDLHAAPGASGMIGHYETLDGEAGTALLAHARERLAENGVPRVLGPMNGNTWARYRLALPGEPGDAAFDPPVFPSEPRNPFDYPDHFAAAGFEIAARYESRIDAHLDAPVPEADALARRVDEAGIAVRPLDLSRFDDELETLFRLSLDAFDDNLYYTPIDLDSFRAMYQGTRALIDPELVLLAHDRSGRLVAYQFAFPDPLSRAAGRPTRVIVKTVATAPEARGLGIASHMLDLIRERARAKGYRAVIHALMHVSYFSVRMSVRHHGEIFRRYALYQWTP</sequence>
<name>A0A538S7K4_UNCEI</name>
<evidence type="ECO:0000259" key="1">
    <source>
        <dbReference type="PROSITE" id="PS51186"/>
    </source>
</evidence>
<accession>A0A538S7K4</accession>
<comment type="caution">
    <text evidence="2">The sequence shown here is derived from an EMBL/GenBank/DDBJ whole genome shotgun (WGS) entry which is preliminary data.</text>
</comment>
<dbReference type="PROSITE" id="PS51186">
    <property type="entry name" value="GNAT"/>
    <property type="match status" value="1"/>
</dbReference>
<keyword evidence="2" id="KW-0808">Transferase</keyword>
<evidence type="ECO:0000313" key="2">
    <source>
        <dbReference type="EMBL" id="TMQ47344.1"/>
    </source>
</evidence>
<dbReference type="Proteomes" id="UP000320184">
    <property type="component" value="Unassembled WGS sequence"/>
</dbReference>
<dbReference type="SUPFAM" id="SSF55729">
    <property type="entry name" value="Acyl-CoA N-acyltransferases (Nat)"/>
    <property type="match status" value="1"/>
</dbReference>
<dbReference type="AlphaFoldDB" id="A0A538S7K4"/>
<organism evidence="2 3">
    <name type="scientific">Eiseniibacteriota bacterium</name>
    <dbReference type="NCBI Taxonomy" id="2212470"/>
    <lineage>
        <taxon>Bacteria</taxon>
        <taxon>Candidatus Eiseniibacteriota</taxon>
    </lineage>
</organism>
<dbReference type="InterPro" id="IPR000182">
    <property type="entry name" value="GNAT_dom"/>
</dbReference>
<dbReference type="CDD" id="cd04301">
    <property type="entry name" value="NAT_SF"/>
    <property type="match status" value="1"/>
</dbReference>
<evidence type="ECO:0000313" key="3">
    <source>
        <dbReference type="Proteomes" id="UP000320184"/>
    </source>
</evidence>
<proteinExistence type="predicted"/>
<dbReference type="EMBL" id="VBOT01000188">
    <property type="protein sequence ID" value="TMQ47344.1"/>
    <property type="molecule type" value="Genomic_DNA"/>
</dbReference>
<gene>
    <name evidence="2" type="ORF">E6K73_13790</name>
</gene>